<dbReference type="Proteomes" id="UP001501803">
    <property type="component" value="Unassembled WGS sequence"/>
</dbReference>
<gene>
    <name evidence="2" type="ORF">GCM10022381_13200</name>
</gene>
<name>A0ABP7KAT1_9MICO</name>
<accession>A0ABP7KAT1</accession>
<organism evidence="2 3">
    <name type="scientific">Leifsonia kafniensis</name>
    <dbReference type="NCBI Taxonomy" id="475957"/>
    <lineage>
        <taxon>Bacteria</taxon>
        <taxon>Bacillati</taxon>
        <taxon>Actinomycetota</taxon>
        <taxon>Actinomycetes</taxon>
        <taxon>Micrococcales</taxon>
        <taxon>Microbacteriaceae</taxon>
        <taxon>Leifsonia</taxon>
    </lineage>
</organism>
<keyword evidence="3" id="KW-1185">Reference proteome</keyword>
<comment type="caution">
    <text evidence="2">The sequence shown here is derived from an EMBL/GenBank/DDBJ whole genome shotgun (WGS) entry which is preliminary data.</text>
</comment>
<sequence>MDNNQPEYLTQMQLSELLQIPVRTIEDWRHNKKGPPFVTLGRHVRYDLVDVKAWVKSRG</sequence>
<protein>
    <submittedName>
        <fullName evidence="2">Helix-turn-helix domain-containing protein</fullName>
    </submittedName>
</protein>
<reference evidence="3" key="1">
    <citation type="journal article" date="2019" name="Int. J. Syst. Evol. Microbiol.">
        <title>The Global Catalogue of Microorganisms (GCM) 10K type strain sequencing project: providing services to taxonomists for standard genome sequencing and annotation.</title>
        <authorList>
            <consortium name="The Broad Institute Genomics Platform"/>
            <consortium name="The Broad Institute Genome Sequencing Center for Infectious Disease"/>
            <person name="Wu L."/>
            <person name="Ma J."/>
        </authorList>
    </citation>
    <scope>NUCLEOTIDE SEQUENCE [LARGE SCALE GENOMIC DNA]</scope>
    <source>
        <strain evidence="3">JCM 17021</strain>
    </source>
</reference>
<dbReference type="InterPro" id="IPR036388">
    <property type="entry name" value="WH-like_DNA-bd_sf"/>
</dbReference>
<dbReference type="SUPFAM" id="SSF46955">
    <property type="entry name" value="Putative DNA-binding domain"/>
    <property type="match status" value="1"/>
</dbReference>
<dbReference type="Gene3D" id="1.10.10.10">
    <property type="entry name" value="Winged helix-like DNA-binding domain superfamily/Winged helix DNA-binding domain"/>
    <property type="match status" value="1"/>
</dbReference>
<evidence type="ECO:0000313" key="2">
    <source>
        <dbReference type="EMBL" id="GAA3871467.1"/>
    </source>
</evidence>
<dbReference type="RefSeq" id="WP_345063673.1">
    <property type="nucleotide sequence ID" value="NZ_BAABCN010000002.1"/>
</dbReference>
<dbReference type="Pfam" id="PF12728">
    <property type="entry name" value="HTH_17"/>
    <property type="match status" value="1"/>
</dbReference>
<proteinExistence type="predicted"/>
<dbReference type="InterPro" id="IPR041657">
    <property type="entry name" value="HTH_17"/>
</dbReference>
<feature type="domain" description="Helix-turn-helix" evidence="1">
    <location>
        <begin position="8"/>
        <end position="58"/>
    </location>
</feature>
<evidence type="ECO:0000259" key="1">
    <source>
        <dbReference type="Pfam" id="PF12728"/>
    </source>
</evidence>
<dbReference type="InterPro" id="IPR009061">
    <property type="entry name" value="DNA-bd_dom_put_sf"/>
</dbReference>
<dbReference type="EMBL" id="BAABCN010000002">
    <property type="protein sequence ID" value="GAA3871467.1"/>
    <property type="molecule type" value="Genomic_DNA"/>
</dbReference>
<evidence type="ECO:0000313" key="3">
    <source>
        <dbReference type="Proteomes" id="UP001501803"/>
    </source>
</evidence>